<dbReference type="GO" id="GO:0071978">
    <property type="term" value="P:bacterial-type flagellum-dependent swarming motility"/>
    <property type="evidence" value="ECO:0007669"/>
    <property type="project" value="TreeGrafter"/>
</dbReference>
<dbReference type="AlphaFoldDB" id="X1IDZ9"/>
<organism evidence="3">
    <name type="scientific">marine sediment metagenome</name>
    <dbReference type="NCBI Taxonomy" id="412755"/>
    <lineage>
        <taxon>unclassified sequences</taxon>
        <taxon>metagenomes</taxon>
        <taxon>ecological metagenomes</taxon>
    </lineage>
</organism>
<gene>
    <name evidence="3" type="ORF">S03H2_59226</name>
</gene>
<dbReference type="Pfam" id="PF00460">
    <property type="entry name" value="Flg_bb_rod"/>
    <property type="match status" value="1"/>
</dbReference>
<comment type="caution">
    <text evidence="3">The sequence shown here is derived from an EMBL/GenBank/DDBJ whole genome shotgun (WGS) entry which is preliminary data.</text>
</comment>
<feature type="domain" description="Flagellar basal body rod protein N-terminal" evidence="1">
    <location>
        <begin position="7"/>
        <end position="35"/>
    </location>
</feature>
<dbReference type="InterPro" id="IPR020013">
    <property type="entry name" value="Flagellar_FlgE/F/G"/>
</dbReference>
<dbReference type="InterPro" id="IPR019776">
    <property type="entry name" value="Flagellar_basal_body_rod_CS"/>
</dbReference>
<sequence length="127" mass="13447">MLRAFSTAATGMAAQQMMVDMTANNLANINTTGFKRSQINFQDLLYIKTREAGAEVTSGTTFPAGIEIGSGVSVASIVKVFTAGEFQNTNRPLDVAISGDGFLQVSLPNGETGYTRGWCAANKCRKG</sequence>
<dbReference type="PANTHER" id="PTHR30435">
    <property type="entry name" value="FLAGELLAR PROTEIN"/>
    <property type="match status" value="1"/>
</dbReference>
<feature type="domain" description="Flagellar hook protein FlgE/F/G-like D1" evidence="2">
    <location>
        <begin position="96"/>
        <end position="116"/>
    </location>
</feature>
<dbReference type="PROSITE" id="PS00588">
    <property type="entry name" value="FLAGELLA_BB_ROD"/>
    <property type="match status" value="1"/>
</dbReference>
<dbReference type="InterPro" id="IPR053967">
    <property type="entry name" value="LlgE_F_G-like_D1"/>
</dbReference>
<evidence type="ECO:0000313" key="3">
    <source>
        <dbReference type="EMBL" id="GAH80631.1"/>
    </source>
</evidence>
<dbReference type="SUPFAM" id="SSF117143">
    <property type="entry name" value="Flagellar hook protein flgE"/>
    <property type="match status" value="1"/>
</dbReference>
<proteinExistence type="predicted"/>
<name>X1IDZ9_9ZZZZ</name>
<accession>X1IDZ9</accession>
<evidence type="ECO:0000259" key="2">
    <source>
        <dbReference type="Pfam" id="PF22692"/>
    </source>
</evidence>
<dbReference type="EMBL" id="BARU01038076">
    <property type="protein sequence ID" value="GAH80631.1"/>
    <property type="molecule type" value="Genomic_DNA"/>
</dbReference>
<dbReference type="PANTHER" id="PTHR30435:SF19">
    <property type="entry name" value="FLAGELLAR BASAL-BODY ROD PROTEIN FLGG"/>
    <property type="match status" value="1"/>
</dbReference>
<dbReference type="Pfam" id="PF22692">
    <property type="entry name" value="LlgE_F_G_D1"/>
    <property type="match status" value="1"/>
</dbReference>
<evidence type="ECO:0000259" key="1">
    <source>
        <dbReference type="Pfam" id="PF00460"/>
    </source>
</evidence>
<protein>
    <submittedName>
        <fullName evidence="3">Uncharacterized protein</fullName>
    </submittedName>
</protein>
<dbReference type="GO" id="GO:0009288">
    <property type="term" value="C:bacterial-type flagellum"/>
    <property type="evidence" value="ECO:0007669"/>
    <property type="project" value="TreeGrafter"/>
</dbReference>
<dbReference type="InterPro" id="IPR001444">
    <property type="entry name" value="Flag_bb_rod_N"/>
</dbReference>
<feature type="non-terminal residue" evidence="3">
    <location>
        <position position="127"/>
    </location>
</feature>
<dbReference type="InterPro" id="IPR037925">
    <property type="entry name" value="FlgE/F/G-like"/>
</dbReference>
<reference evidence="3" key="1">
    <citation type="journal article" date="2014" name="Front. Microbiol.">
        <title>High frequency of phylogenetically diverse reductive dehalogenase-homologous genes in deep subseafloor sedimentary metagenomes.</title>
        <authorList>
            <person name="Kawai M."/>
            <person name="Futagami T."/>
            <person name="Toyoda A."/>
            <person name="Takaki Y."/>
            <person name="Nishi S."/>
            <person name="Hori S."/>
            <person name="Arai W."/>
            <person name="Tsubouchi T."/>
            <person name="Morono Y."/>
            <person name="Uchiyama I."/>
            <person name="Ito T."/>
            <person name="Fujiyama A."/>
            <person name="Inagaki F."/>
            <person name="Takami H."/>
        </authorList>
    </citation>
    <scope>NUCLEOTIDE SEQUENCE</scope>
    <source>
        <strain evidence="3">Expedition CK06-06</strain>
    </source>
</reference>
<dbReference type="NCBIfam" id="TIGR03506">
    <property type="entry name" value="FlgEFG_subfam"/>
    <property type="match status" value="1"/>
</dbReference>